<accession>A0A1A8ZVL5</accession>
<keyword evidence="2" id="KW-0812">Transmembrane</keyword>
<dbReference type="STRING" id="261654.GA0070611_3874"/>
<dbReference type="EMBL" id="LT594323">
    <property type="protein sequence ID" value="SBT47881.1"/>
    <property type="molecule type" value="Genomic_DNA"/>
</dbReference>
<evidence type="ECO:0000313" key="4">
    <source>
        <dbReference type="Proteomes" id="UP000199385"/>
    </source>
</evidence>
<reference evidence="4" key="1">
    <citation type="submission" date="2016-06" db="EMBL/GenBank/DDBJ databases">
        <authorList>
            <person name="Varghese N."/>
            <person name="Submissions Spin"/>
        </authorList>
    </citation>
    <scope>NUCLEOTIDE SEQUENCE [LARGE SCALE GENOMIC DNA]</scope>
    <source>
        <strain evidence="4">DSM 44815</strain>
    </source>
</reference>
<feature type="compositionally biased region" description="Low complexity" evidence="1">
    <location>
        <begin position="161"/>
        <end position="171"/>
    </location>
</feature>
<keyword evidence="2" id="KW-1133">Transmembrane helix</keyword>
<feature type="compositionally biased region" description="Pro residues" evidence="1">
    <location>
        <begin position="119"/>
        <end position="139"/>
    </location>
</feature>
<feature type="transmembrane region" description="Helical" evidence="2">
    <location>
        <begin position="305"/>
        <end position="329"/>
    </location>
</feature>
<feature type="transmembrane region" description="Helical" evidence="2">
    <location>
        <begin position="275"/>
        <end position="299"/>
    </location>
</feature>
<evidence type="ECO:0000256" key="1">
    <source>
        <dbReference type="SAM" id="MobiDB-lite"/>
    </source>
</evidence>
<protein>
    <submittedName>
        <fullName evidence="3">Uncharacterized protein</fullName>
    </submittedName>
</protein>
<keyword evidence="4" id="KW-1185">Reference proteome</keyword>
<sequence length="378" mass="36012">MTEPAPSPGGDPNRPGTGPDAAGSESARSDAAGSESARPESAGAAPTSPWAAPPTGFDEGPSLPPEVAPVGYAPPPVAPSGPVPPGAAPHDRGFAVPFGSGPHGAEPPTAAPQPGFSWGPPPVGSAPQTAPPWGPPPAGSAPLSGPHPTGPAPQPGPPWGPSAGSAPPSDSYRAAPSGGPVPLSGAGNPPGFGPYAGQAPGGAYPGQVTAPGGGWPAAQGAPGGGWGPVPPAVGARPGPPPPPREAVRPPKRVDAVPGTPFGVVHLDVPPVTSGLAIGSLVTGIASILVSLLVFCFGIAGPDYGGAWAAGAFAVLGGIAGTAAIVAGLLSRRQIRRPAPPPAVRFAGRGLAVAGLSCGGVGLLLSLLGLGVALVVQIT</sequence>
<gene>
    <name evidence="3" type="ORF">GA0070611_3874</name>
</gene>
<feature type="compositionally biased region" description="Pro residues" evidence="1">
    <location>
        <begin position="148"/>
        <end position="160"/>
    </location>
</feature>
<feature type="region of interest" description="Disordered" evidence="1">
    <location>
        <begin position="1"/>
        <end position="250"/>
    </location>
</feature>
<dbReference type="AlphaFoldDB" id="A0A1A8ZVL5"/>
<feature type="compositionally biased region" description="Pro residues" evidence="1">
    <location>
        <begin position="62"/>
        <end position="87"/>
    </location>
</feature>
<dbReference type="Proteomes" id="UP000199385">
    <property type="component" value="Chromosome I"/>
</dbReference>
<organism evidence="3 4">
    <name type="scientific">Micromonospora auratinigra</name>
    <dbReference type="NCBI Taxonomy" id="261654"/>
    <lineage>
        <taxon>Bacteria</taxon>
        <taxon>Bacillati</taxon>
        <taxon>Actinomycetota</taxon>
        <taxon>Actinomycetes</taxon>
        <taxon>Micromonosporales</taxon>
        <taxon>Micromonosporaceae</taxon>
        <taxon>Micromonospora</taxon>
    </lineage>
</organism>
<name>A0A1A8ZVL5_9ACTN</name>
<feature type="compositionally biased region" description="Low complexity" evidence="1">
    <location>
        <begin position="41"/>
        <end position="56"/>
    </location>
</feature>
<evidence type="ECO:0000313" key="3">
    <source>
        <dbReference type="EMBL" id="SBT47881.1"/>
    </source>
</evidence>
<dbReference type="PATRIC" id="fig|261654.4.peg.3938"/>
<feature type="transmembrane region" description="Helical" evidence="2">
    <location>
        <begin position="350"/>
        <end position="375"/>
    </location>
</feature>
<evidence type="ECO:0000256" key="2">
    <source>
        <dbReference type="SAM" id="Phobius"/>
    </source>
</evidence>
<proteinExistence type="predicted"/>
<feature type="compositionally biased region" description="Gly residues" evidence="1">
    <location>
        <begin position="211"/>
        <end position="227"/>
    </location>
</feature>
<keyword evidence="2" id="KW-0472">Membrane</keyword>